<dbReference type="InterPro" id="IPR040051">
    <property type="entry name" value="SECISBP2"/>
</dbReference>
<proteinExistence type="predicted"/>
<organism evidence="3 4">
    <name type="scientific">Galdieria yellowstonensis</name>
    <dbReference type="NCBI Taxonomy" id="3028027"/>
    <lineage>
        <taxon>Eukaryota</taxon>
        <taxon>Rhodophyta</taxon>
        <taxon>Bangiophyceae</taxon>
        <taxon>Galdieriales</taxon>
        <taxon>Galdieriaceae</taxon>
        <taxon>Galdieria</taxon>
    </lineage>
</organism>
<dbReference type="PANTHER" id="PTHR13284:SF4">
    <property type="entry name" value="C2H2-TYPE DOMAIN-CONTAINING PROTEIN"/>
    <property type="match status" value="1"/>
</dbReference>
<dbReference type="Gene3D" id="3.30.1330.30">
    <property type="match status" value="1"/>
</dbReference>
<reference evidence="3 4" key="1">
    <citation type="submission" date="2022-07" db="EMBL/GenBank/DDBJ databases">
        <title>Genome-wide signatures of adaptation to extreme environments.</title>
        <authorList>
            <person name="Cho C.H."/>
            <person name="Yoon H.S."/>
        </authorList>
    </citation>
    <scope>NUCLEOTIDE SEQUENCE [LARGE SCALE GENOMIC DNA]</scope>
    <source>
        <strain evidence="3 4">108.79 E11</strain>
    </source>
</reference>
<gene>
    <name evidence="3" type="ORF">GAYE_SCF01G1959</name>
</gene>
<name>A0AAV9I9I0_9RHOD</name>
<dbReference type="GO" id="GO:0003730">
    <property type="term" value="F:mRNA 3'-UTR binding"/>
    <property type="evidence" value="ECO:0007669"/>
    <property type="project" value="TreeGrafter"/>
</dbReference>
<feature type="compositionally biased region" description="Polar residues" evidence="1">
    <location>
        <begin position="360"/>
        <end position="373"/>
    </location>
</feature>
<accession>A0AAV9I9I0</accession>
<feature type="compositionally biased region" description="Basic and acidic residues" evidence="1">
    <location>
        <begin position="335"/>
        <end position="345"/>
    </location>
</feature>
<keyword evidence="4" id="KW-1185">Reference proteome</keyword>
<sequence>MEKEPKPAVDPRKGSAALVDGMKTRMIRRQVDGNKRYNKSHSVTQDIAVPLSYAQVAKQKAFGKRASLLHTETSTNIYRETKKGIVVSRSVGYPNNSEKPRLRKFRLVPNPNPLDSRAPQLIRRGKERAKGPKKKQSKLKRTILEARSRGNPLDSVPKPQKGESSSDISCEASTNKDKTQPALPSHKKVKYREYCDMYITKNVNMLTEKLLSELMRFQERVRNTQPAKAKAKRRLVIGLKETIQCLKVNKIKCVIIPPDIEPCPLEGGLDDRLELVRKLCTDKQVPIVYALGVHKIPKALGLPNRRHKTSAVGIYSYEGAFELFKQVVEEARKERERWRENHETKQNAAEDESCPMKGSDASNQPPIVTSQLSADAKPFIPQVFKDQFKEAEE</sequence>
<comment type="caution">
    <text evidence="3">The sequence shown here is derived from an EMBL/GenBank/DDBJ whole genome shotgun (WGS) entry which is preliminary data.</text>
</comment>
<feature type="region of interest" description="Disordered" evidence="1">
    <location>
        <begin position="335"/>
        <end position="374"/>
    </location>
</feature>
<dbReference type="Pfam" id="PF01248">
    <property type="entry name" value="Ribosomal_L7Ae"/>
    <property type="match status" value="1"/>
</dbReference>
<dbReference type="EMBL" id="JANCYU010000021">
    <property type="protein sequence ID" value="KAK4524060.1"/>
    <property type="molecule type" value="Genomic_DNA"/>
</dbReference>
<dbReference type="GO" id="GO:0005739">
    <property type="term" value="C:mitochondrion"/>
    <property type="evidence" value="ECO:0007669"/>
    <property type="project" value="TreeGrafter"/>
</dbReference>
<feature type="domain" description="Ribosomal protein eL8/eL30/eS12/Gadd45" evidence="2">
    <location>
        <begin position="226"/>
        <end position="305"/>
    </location>
</feature>
<feature type="compositionally biased region" description="Basic residues" evidence="1">
    <location>
        <begin position="123"/>
        <end position="141"/>
    </location>
</feature>
<evidence type="ECO:0000256" key="1">
    <source>
        <dbReference type="SAM" id="MobiDB-lite"/>
    </source>
</evidence>
<evidence type="ECO:0000259" key="2">
    <source>
        <dbReference type="Pfam" id="PF01248"/>
    </source>
</evidence>
<evidence type="ECO:0000313" key="4">
    <source>
        <dbReference type="Proteomes" id="UP001300502"/>
    </source>
</evidence>
<feature type="region of interest" description="Disordered" evidence="1">
    <location>
        <begin position="90"/>
        <end position="185"/>
    </location>
</feature>
<dbReference type="Proteomes" id="UP001300502">
    <property type="component" value="Unassembled WGS sequence"/>
</dbReference>
<dbReference type="AlphaFoldDB" id="A0AAV9I9I0"/>
<dbReference type="InterPro" id="IPR029064">
    <property type="entry name" value="Ribosomal_eL30-like_sf"/>
</dbReference>
<dbReference type="InterPro" id="IPR004038">
    <property type="entry name" value="Ribosomal_eL8/eL30/eS12/Gad45"/>
</dbReference>
<dbReference type="GO" id="GO:1990904">
    <property type="term" value="C:ribonucleoprotein complex"/>
    <property type="evidence" value="ECO:0007669"/>
    <property type="project" value="TreeGrafter"/>
</dbReference>
<evidence type="ECO:0000313" key="3">
    <source>
        <dbReference type="EMBL" id="KAK4524060.1"/>
    </source>
</evidence>
<protein>
    <recommendedName>
        <fullName evidence="2">Ribosomal protein eL8/eL30/eS12/Gadd45 domain-containing protein</fullName>
    </recommendedName>
</protein>
<dbReference type="GO" id="GO:0035368">
    <property type="term" value="F:selenocysteine insertion sequence binding"/>
    <property type="evidence" value="ECO:0007669"/>
    <property type="project" value="InterPro"/>
</dbReference>
<dbReference type="PANTHER" id="PTHR13284">
    <property type="entry name" value="GH01354P"/>
    <property type="match status" value="1"/>
</dbReference>
<dbReference type="SUPFAM" id="SSF55315">
    <property type="entry name" value="L30e-like"/>
    <property type="match status" value="1"/>
</dbReference>
<dbReference type="GO" id="GO:0043021">
    <property type="term" value="F:ribonucleoprotein complex binding"/>
    <property type="evidence" value="ECO:0007669"/>
    <property type="project" value="TreeGrafter"/>
</dbReference>
<feature type="compositionally biased region" description="Polar residues" evidence="1">
    <location>
        <begin position="162"/>
        <end position="173"/>
    </location>
</feature>